<dbReference type="GO" id="GO:0003676">
    <property type="term" value="F:nucleic acid binding"/>
    <property type="evidence" value="ECO:0007669"/>
    <property type="project" value="InterPro"/>
</dbReference>
<keyword evidence="4" id="KW-1185">Reference proteome</keyword>
<evidence type="ECO:0000256" key="1">
    <source>
        <dbReference type="ARBA" id="ARBA00008209"/>
    </source>
</evidence>
<dbReference type="GO" id="GO:0008597">
    <property type="term" value="F:calcium-dependent protein serine/threonine phosphatase regulator activity"/>
    <property type="evidence" value="ECO:0007669"/>
    <property type="project" value="TreeGrafter"/>
</dbReference>
<organism evidence="3 4">
    <name type="scientific">Lyophyllum shimeji</name>
    <name type="common">Hon-shimeji</name>
    <name type="synonym">Tricholoma shimeji</name>
    <dbReference type="NCBI Taxonomy" id="47721"/>
    <lineage>
        <taxon>Eukaryota</taxon>
        <taxon>Fungi</taxon>
        <taxon>Dikarya</taxon>
        <taxon>Basidiomycota</taxon>
        <taxon>Agaricomycotina</taxon>
        <taxon>Agaricomycetes</taxon>
        <taxon>Agaricomycetidae</taxon>
        <taxon>Agaricales</taxon>
        <taxon>Tricholomatineae</taxon>
        <taxon>Lyophyllaceae</taxon>
        <taxon>Lyophyllum</taxon>
    </lineage>
</organism>
<dbReference type="GO" id="GO:0019722">
    <property type="term" value="P:calcium-mediated signaling"/>
    <property type="evidence" value="ECO:0007669"/>
    <property type="project" value="InterPro"/>
</dbReference>
<dbReference type="InterPro" id="IPR012677">
    <property type="entry name" value="Nucleotide-bd_a/b_plait_sf"/>
</dbReference>
<dbReference type="PANTHER" id="PTHR10300:SF14">
    <property type="entry name" value="PROTEIN SARAH"/>
    <property type="match status" value="1"/>
</dbReference>
<dbReference type="GO" id="GO:0005634">
    <property type="term" value="C:nucleus"/>
    <property type="evidence" value="ECO:0007669"/>
    <property type="project" value="TreeGrafter"/>
</dbReference>
<dbReference type="InterPro" id="IPR006931">
    <property type="entry name" value="Calcipressin"/>
</dbReference>
<dbReference type="Proteomes" id="UP001063166">
    <property type="component" value="Unassembled WGS sequence"/>
</dbReference>
<sequence>MTSFSISMPSSSSRSTPSPTQYAQPTNTVAVAGVPKAFFHPVILDVLRDHFSSFGEINRWVPLPGFGRIIVVYRFEDNAEHAKQDCDPIVVQQSHDGSDVVLRVYRADPNPLMTEDMFGNPIPEANYLRPPSIDKNFLISPPGSPPVGWEQIKEDPPNPTPLADDLIQALRRLQMHEKRSSVEVLLDPQEGSGVGVYVEDCGGEEVDEVAEEAWVYGETAPARTKWKPIATAMPPLRAIAV</sequence>
<dbReference type="PANTHER" id="PTHR10300">
    <property type="entry name" value="CALCIPRESSIN"/>
    <property type="match status" value="1"/>
</dbReference>
<evidence type="ECO:0000313" key="4">
    <source>
        <dbReference type="Proteomes" id="UP001063166"/>
    </source>
</evidence>
<proteinExistence type="inferred from homology"/>
<feature type="region of interest" description="Disordered" evidence="2">
    <location>
        <begin position="1"/>
        <end position="23"/>
    </location>
</feature>
<reference evidence="3" key="1">
    <citation type="submission" date="2022-07" db="EMBL/GenBank/DDBJ databases">
        <title>The genome of Lyophyllum shimeji provides insight into the initial evolution of ectomycorrhizal fungal genome.</title>
        <authorList>
            <person name="Kobayashi Y."/>
            <person name="Shibata T."/>
            <person name="Hirakawa H."/>
            <person name="Shigenobu S."/>
            <person name="Nishiyama T."/>
            <person name="Yamada A."/>
            <person name="Hasebe M."/>
            <person name="Kawaguchi M."/>
        </authorList>
    </citation>
    <scope>NUCLEOTIDE SEQUENCE</scope>
    <source>
        <strain evidence="3">AT787</strain>
    </source>
</reference>
<gene>
    <name evidence="3" type="ORF">LshimejAT787_0211290</name>
</gene>
<dbReference type="Pfam" id="PF04847">
    <property type="entry name" value="Calcipressin"/>
    <property type="match status" value="1"/>
</dbReference>
<name>A0A9P3PHJ0_LYOSH</name>
<feature type="compositionally biased region" description="Low complexity" evidence="2">
    <location>
        <begin position="1"/>
        <end position="20"/>
    </location>
</feature>
<dbReference type="OrthoDB" id="17212at2759"/>
<dbReference type="SUPFAM" id="SSF54928">
    <property type="entry name" value="RNA-binding domain, RBD"/>
    <property type="match status" value="1"/>
</dbReference>
<protein>
    <submittedName>
        <fullName evidence="3">Calcipressin</fullName>
    </submittedName>
</protein>
<comment type="caution">
    <text evidence="3">The sequence shown here is derived from an EMBL/GenBank/DDBJ whole genome shotgun (WGS) entry which is preliminary data.</text>
</comment>
<dbReference type="InterPro" id="IPR035979">
    <property type="entry name" value="RBD_domain_sf"/>
</dbReference>
<dbReference type="Gene3D" id="3.30.70.330">
    <property type="match status" value="1"/>
</dbReference>
<comment type="similarity">
    <text evidence="1">Belongs to the RCAN family.</text>
</comment>
<dbReference type="GO" id="GO:0005737">
    <property type="term" value="C:cytoplasm"/>
    <property type="evidence" value="ECO:0007669"/>
    <property type="project" value="TreeGrafter"/>
</dbReference>
<dbReference type="AlphaFoldDB" id="A0A9P3PHJ0"/>
<evidence type="ECO:0000313" key="3">
    <source>
        <dbReference type="EMBL" id="GLB35564.1"/>
    </source>
</evidence>
<dbReference type="EMBL" id="BRPK01000002">
    <property type="protein sequence ID" value="GLB35564.1"/>
    <property type="molecule type" value="Genomic_DNA"/>
</dbReference>
<evidence type="ECO:0000256" key="2">
    <source>
        <dbReference type="SAM" id="MobiDB-lite"/>
    </source>
</evidence>
<accession>A0A9P3PHJ0</accession>